<accession>M5DZZ5</accession>
<feature type="domain" description="CobW/HypB/UreG nucleotide-binding" evidence="1">
    <location>
        <begin position="15"/>
        <end position="86"/>
    </location>
</feature>
<organism evidence="2 3">
    <name type="scientific">Halanaerobium saccharolyticum subsp. saccharolyticum DSM 6643</name>
    <dbReference type="NCBI Taxonomy" id="1293054"/>
    <lineage>
        <taxon>Bacteria</taxon>
        <taxon>Bacillati</taxon>
        <taxon>Bacillota</taxon>
        <taxon>Clostridia</taxon>
        <taxon>Halanaerobiales</taxon>
        <taxon>Halanaerobiaceae</taxon>
        <taxon>Halanaerobium</taxon>
    </lineage>
</organism>
<reference evidence="3" key="1">
    <citation type="journal article" date="2013" name="Genome Announc.">
        <title>Genome Sequence of Halanaerobium saccharolyticum subsp. saccharolyticum Strain DSM 6643T, a Halophilic Hydrogen-Producing Bacterium.</title>
        <authorList>
            <person name="Kivisto A."/>
            <person name="Larjo A."/>
            <person name="Ciranna A."/>
            <person name="Santala V."/>
            <person name="Roos C."/>
            <person name="Karp M."/>
        </authorList>
    </citation>
    <scope>NUCLEOTIDE SEQUENCE [LARGE SCALE GENOMIC DNA]</scope>
    <source>
        <strain evidence="3">DSM 6643</strain>
    </source>
</reference>
<dbReference type="InParanoid" id="M5DZZ5"/>
<protein>
    <submittedName>
        <fullName evidence="2">Cobalamin synthesis protein/P47K</fullName>
    </submittedName>
</protein>
<dbReference type="GO" id="GO:0005737">
    <property type="term" value="C:cytoplasm"/>
    <property type="evidence" value="ECO:0007669"/>
    <property type="project" value="TreeGrafter"/>
</dbReference>
<evidence type="ECO:0000259" key="1">
    <source>
        <dbReference type="Pfam" id="PF02492"/>
    </source>
</evidence>
<dbReference type="Proteomes" id="UP000012063">
    <property type="component" value="Unassembled WGS sequence"/>
</dbReference>
<dbReference type="EMBL" id="CAUI01000010">
    <property type="protein sequence ID" value="CCU78924.1"/>
    <property type="molecule type" value="Genomic_DNA"/>
</dbReference>
<dbReference type="STRING" id="1293054.HSACCH_00990"/>
<evidence type="ECO:0000313" key="3">
    <source>
        <dbReference type="Proteomes" id="UP000012063"/>
    </source>
</evidence>
<name>M5DZZ5_9FIRM</name>
<dbReference type="InterPro" id="IPR051316">
    <property type="entry name" value="Zinc-reg_GTPase_activator"/>
</dbReference>
<proteinExistence type="predicted"/>
<dbReference type="RefSeq" id="WP_005488328.1">
    <property type="nucleotide sequence ID" value="NZ_CAUI01000010.1"/>
</dbReference>
<keyword evidence="3" id="KW-1185">Reference proteome</keyword>
<dbReference type="Gene3D" id="3.40.50.300">
    <property type="entry name" value="P-loop containing nucleotide triphosphate hydrolases"/>
    <property type="match status" value="1"/>
</dbReference>
<dbReference type="SUPFAM" id="SSF52540">
    <property type="entry name" value="P-loop containing nucleoside triphosphate hydrolases"/>
    <property type="match status" value="1"/>
</dbReference>
<dbReference type="InterPro" id="IPR003495">
    <property type="entry name" value="CobW/HypB/UreG_nucleotide-bd"/>
</dbReference>
<dbReference type="InterPro" id="IPR027417">
    <property type="entry name" value="P-loop_NTPase"/>
</dbReference>
<sequence length="111" mass="12424">MSRPKSIDSILADVAKITDDRFDFRGMISIAEASNFNKIFKALNLAREQVAYSDLVIINKTDLVDNKELDKIESIIISLNPSAEIIKSSYSELNIDILENNFSSNKDVGKI</sequence>
<dbReference type="PANTHER" id="PTHR13748">
    <property type="entry name" value="COBW-RELATED"/>
    <property type="match status" value="1"/>
</dbReference>
<dbReference type="AlphaFoldDB" id="M5DZZ5"/>
<comment type="caution">
    <text evidence="2">The sequence shown here is derived from an EMBL/GenBank/DDBJ whole genome shotgun (WGS) entry which is preliminary data.</text>
</comment>
<dbReference type="eggNOG" id="COG0523">
    <property type="taxonomic scope" value="Bacteria"/>
</dbReference>
<dbReference type="PANTHER" id="PTHR13748:SF62">
    <property type="entry name" value="COBW DOMAIN-CONTAINING PROTEIN"/>
    <property type="match status" value="1"/>
</dbReference>
<evidence type="ECO:0000313" key="2">
    <source>
        <dbReference type="EMBL" id="CCU78924.1"/>
    </source>
</evidence>
<dbReference type="Pfam" id="PF02492">
    <property type="entry name" value="cobW"/>
    <property type="match status" value="1"/>
</dbReference>
<gene>
    <name evidence="2" type="ORF">HSACCH_00990</name>
</gene>